<dbReference type="Proteomes" id="UP000807353">
    <property type="component" value="Unassembled WGS sequence"/>
</dbReference>
<dbReference type="Gene3D" id="1.20.1280.50">
    <property type="match status" value="1"/>
</dbReference>
<comment type="caution">
    <text evidence="2">The sequence shown here is derived from an EMBL/GenBank/DDBJ whole genome shotgun (WGS) entry which is preliminary data.</text>
</comment>
<evidence type="ECO:0000313" key="2">
    <source>
        <dbReference type="EMBL" id="KAF9461616.1"/>
    </source>
</evidence>
<feature type="non-terminal residue" evidence="2">
    <location>
        <position position="138"/>
    </location>
</feature>
<dbReference type="AlphaFoldDB" id="A0A9P6CDB5"/>
<gene>
    <name evidence="2" type="ORF">BDZ94DRAFT_1167412</name>
</gene>
<organism evidence="2 3">
    <name type="scientific">Collybia nuda</name>
    <dbReference type="NCBI Taxonomy" id="64659"/>
    <lineage>
        <taxon>Eukaryota</taxon>
        <taxon>Fungi</taxon>
        <taxon>Dikarya</taxon>
        <taxon>Basidiomycota</taxon>
        <taxon>Agaricomycotina</taxon>
        <taxon>Agaricomycetes</taxon>
        <taxon>Agaricomycetidae</taxon>
        <taxon>Agaricales</taxon>
        <taxon>Tricholomatineae</taxon>
        <taxon>Clitocybaceae</taxon>
        <taxon>Collybia</taxon>
    </lineage>
</organism>
<dbReference type="InterPro" id="IPR001810">
    <property type="entry name" value="F-box_dom"/>
</dbReference>
<name>A0A9P6CDB5_9AGAR</name>
<sequence length="138" mass="16086">MTLVAPPCDLRASLETNNQVLSEAARIEVQSRFKNAQRHLVSLDVQIRHLQADIDSLRSTRKRNLALLESYRKILAPHRNLPSEILSEIFIHCASDVITIPPERRDPLWTLLRVCSRWRQVVLGTPNLWKRIRIDYSR</sequence>
<proteinExistence type="predicted"/>
<reference evidence="2" key="1">
    <citation type="submission" date="2020-11" db="EMBL/GenBank/DDBJ databases">
        <authorList>
            <consortium name="DOE Joint Genome Institute"/>
            <person name="Ahrendt S."/>
            <person name="Riley R."/>
            <person name="Andreopoulos W."/>
            <person name="Labutti K."/>
            <person name="Pangilinan J."/>
            <person name="Ruiz-Duenas F.J."/>
            <person name="Barrasa J.M."/>
            <person name="Sanchez-Garcia M."/>
            <person name="Camarero S."/>
            <person name="Miyauchi S."/>
            <person name="Serrano A."/>
            <person name="Linde D."/>
            <person name="Babiker R."/>
            <person name="Drula E."/>
            <person name="Ayuso-Fernandez I."/>
            <person name="Pacheco R."/>
            <person name="Padilla G."/>
            <person name="Ferreira P."/>
            <person name="Barriuso J."/>
            <person name="Kellner H."/>
            <person name="Castanera R."/>
            <person name="Alfaro M."/>
            <person name="Ramirez L."/>
            <person name="Pisabarro A.G."/>
            <person name="Kuo A."/>
            <person name="Tritt A."/>
            <person name="Lipzen A."/>
            <person name="He G."/>
            <person name="Yan M."/>
            <person name="Ng V."/>
            <person name="Cullen D."/>
            <person name="Martin F."/>
            <person name="Rosso M.-N."/>
            <person name="Henrissat B."/>
            <person name="Hibbett D."/>
            <person name="Martinez A.T."/>
            <person name="Grigoriev I.V."/>
        </authorList>
    </citation>
    <scope>NUCLEOTIDE SEQUENCE</scope>
    <source>
        <strain evidence="2">CBS 247.69</strain>
    </source>
</reference>
<dbReference type="EMBL" id="MU150281">
    <property type="protein sequence ID" value="KAF9461616.1"/>
    <property type="molecule type" value="Genomic_DNA"/>
</dbReference>
<evidence type="ECO:0000259" key="1">
    <source>
        <dbReference type="Pfam" id="PF12937"/>
    </source>
</evidence>
<feature type="domain" description="F-box" evidence="1">
    <location>
        <begin position="80"/>
        <end position="134"/>
    </location>
</feature>
<accession>A0A9P6CDB5</accession>
<evidence type="ECO:0000313" key="3">
    <source>
        <dbReference type="Proteomes" id="UP000807353"/>
    </source>
</evidence>
<dbReference type="OrthoDB" id="3269400at2759"/>
<dbReference type="Pfam" id="PF12937">
    <property type="entry name" value="F-box-like"/>
    <property type="match status" value="1"/>
</dbReference>
<protein>
    <recommendedName>
        <fullName evidence="1">F-box domain-containing protein</fullName>
    </recommendedName>
</protein>
<keyword evidence="3" id="KW-1185">Reference proteome</keyword>